<keyword evidence="4" id="KW-1185">Reference proteome</keyword>
<comment type="caution">
    <text evidence="3">The sequence shown here is derived from an EMBL/GenBank/DDBJ whole genome shotgun (WGS) entry which is preliminary data.</text>
</comment>
<dbReference type="EMBL" id="JAIQCV010000001">
    <property type="protein sequence ID" value="KAH1129732.1"/>
    <property type="molecule type" value="Genomic_DNA"/>
</dbReference>
<gene>
    <name evidence="3" type="ORF">J1N35_001110</name>
</gene>
<keyword evidence="1" id="KW-0175">Coiled coil</keyword>
<dbReference type="AlphaFoldDB" id="A0A9D3WH20"/>
<feature type="region of interest" description="Disordered" evidence="2">
    <location>
        <begin position="162"/>
        <end position="185"/>
    </location>
</feature>
<sequence length="233" mass="26154">MLSAVEERVGKLEESMEDMKESNNVLRERIEDLRERSKDFVTMCLTYQRDSMQELLDSHKKKPSEGNDALEDMVKALKEETMATMMALSTRIEELKGELVLCQAAVGKDSQVWHLVTSMSRSQKSLWGQDVQKLSEAMMVVESVVKLGLGNDKLGSSKFEERGARELDHKEDNVNGNGNGNNGEMSEEILLSKKEKPVGKALGLGSSVRGVEAKKVENEKKLVECFLRHGLHR</sequence>
<dbReference type="Proteomes" id="UP000828251">
    <property type="component" value="Unassembled WGS sequence"/>
</dbReference>
<proteinExistence type="predicted"/>
<reference evidence="3 4" key="1">
    <citation type="journal article" date="2021" name="Plant Biotechnol. J.">
        <title>Multi-omics assisted identification of the key and species-specific regulatory components of drought-tolerant mechanisms in Gossypium stocksii.</title>
        <authorList>
            <person name="Yu D."/>
            <person name="Ke L."/>
            <person name="Zhang D."/>
            <person name="Wu Y."/>
            <person name="Sun Y."/>
            <person name="Mei J."/>
            <person name="Sun J."/>
            <person name="Sun Y."/>
        </authorList>
    </citation>
    <scope>NUCLEOTIDE SEQUENCE [LARGE SCALE GENOMIC DNA]</scope>
    <source>
        <strain evidence="4">cv. E1</strain>
        <tissue evidence="3">Leaf</tissue>
    </source>
</reference>
<feature type="coiled-coil region" evidence="1">
    <location>
        <begin position="2"/>
        <end position="36"/>
    </location>
</feature>
<evidence type="ECO:0000256" key="1">
    <source>
        <dbReference type="SAM" id="Coils"/>
    </source>
</evidence>
<feature type="compositionally biased region" description="Basic and acidic residues" evidence="2">
    <location>
        <begin position="162"/>
        <end position="173"/>
    </location>
</feature>
<evidence type="ECO:0000256" key="2">
    <source>
        <dbReference type="SAM" id="MobiDB-lite"/>
    </source>
</evidence>
<accession>A0A9D3WH20</accession>
<organism evidence="3 4">
    <name type="scientific">Gossypium stocksii</name>
    <dbReference type="NCBI Taxonomy" id="47602"/>
    <lineage>
        <taxon>Eukaryota</taxon>
        <taxon>Viridiplantae</taxon>
        <taxon>Streptophyta</taxon>
        <taxon>Embryophyta</taxon>
        <taxon>Tracheophyta</taxon>
        <taxon>Spermatophyta</taxon>
        <taxon>Magnoliopsida</taxon>
        <taxon>eudicotyledons</taxon>
        <taxon>Gunneridae</taxon>
        <taxon>Pentapetalae</taxon>
        <taxon>rosids</taxon>
        <taxon>malvids</taxon>
        <taxon>Malvales</taxon>
        <taxon>Malvaceae</taxon>
        <taxon>Malvoideae</taxon>
        <taxon>Gossypium</taxon>
    </lineage>
</organism>
<evidence type="ECO:0000313" key="4">
    <source>
        <dbReference type="Proteomes" id="UP000828251"/>
    </source>
</evidence>
<name>A0A9D3WH20_9ROSI</name>
<evidence type="ECO:0000313" key="3">
    <source>
        <dbReference type="EMBL" id="KAH1129732.1"/>
    </source>
</evidence>
<protein>
    <submittedName>
        <fullName evidence="3">Uncharacterized protein</fullName>
    </submittedName>
</protein>